<reference evidence="2" key="1">
    <citation type="submission" date="2013-11" db="EMBL/GenBank/DDBJ databases">
        <title>Genome sequence of the fusiform rust pathogen reveals effectors for host alternation and coevolution with pine.</title>
        <authorList>
            <consortium name="DOE Joint Genome Institute"/>
            <person name="Smith K."/>
            <person name="Pendleton A."/>
            <person name="Kubisiak T."/>
            <person name="Anderson C."/>
            <person name="Salamov A."/>
            <person name="Aerts A."/>
            <person name="Riley R."/>
            <person name="Clum A."/>
            <person name="Lindquist E."/>
            <person name="Ence D."/>
            <person name="Campbell M."/>
            <person name="Kronenberg Z."/>
            <person name="Feau N."/>
            <person name="Dhillon B."/>
            <person name="Hamelin R."/>
            <person name="Burleigh J."/>
            <person name="Smith J."/>
            <person name="Yandell M."/>
            <person name="Nelson C."/>
            <person name="Grigoriev I."/>
            <person name="Davis J."/>
        </authorList>
    </citation>
    <scope>NUCLEOTIDE SEQUENCE</scope>
    <source>
        <strain evidence="2">G11</strain>
    </source>
</reference>
<dbReference type="AlphaFoldDB" id="A0A9P6TDN3"/>
<feature type="compositionally biased region" description="Basic and acidic residues" evidence="1">
    <location>
        <begin position="228"/>
        <end position="242"/>
    </location>
</feature>
<evidence type="ECO:0000313" key="2">
    <source>
        <dbReference type="EMBL" id="KAG0148537.1"/>
    </source>
</evidence>
<comment type="caution">
    <text evidence="2">The sequence shown here is derived from an EMBL/GenBank/DDBJ whole genome shotgun (WGS) entry which is preliminary data.</text>
</comment>
<proteinExistence type="predicted"/>
<protein>
    <submittedName>
        <fullName evidence="2">Uncharacterized protein</fullName>
    </submittedName>
</protein>
<organism evidence="2 3">
    <name type="scientific">Cronartium quercuum f. sp. fusiforme G11</name>
    <dbReference type="NCBI Taxonomy" id="708437"/>
    <lineage>
        <taxon>Eukaryota</taxon>
        <taxon>Fungi</taxon>
        <taxon>Dikarya</taxon>
        <taxon>Basidiomycota</taxon>
        <taxon>Pucciniomycotina</taxon>
        <taxon>Pucciniomycetes</taxon>
        <taxon>Pucciniales</taxon>
        <taxon>Coleosporiaceae</taxon>
        <taxon>Cronartium</taxon>
    </lineage>
</organism>
<accession>A0A9P6TDN3</accession>
<dbReference type="Proteomes" id="UP000886653">
    <property type="component" value="Unassembled WGS sequence"/>
</dbReference>
<evidence type="ECO:0000256" key="1">
    <source>
        <dbReference type="SAM" id="MobiDB-lite"/>
    </source>
</evidence>
<gene>
    <name evidence="2" type="ORF">CROQUDRAFT_90259</name>
</gene>
<evidence type="ECO:0000313" key="3">
    <source>
        <dbReference type="Proteomes" id="UP000886653"/>
    </source>
</evidence>
<keyword evidence="3" id="KW-1185">Reference proteome</keyword>
<dbReference type="EMBL" id="MU167236">
    <property type="protein sequence ID" value="KAG0148537.1"/>
    <property type="molecule type" value="Genomic_DNA"/>
</dbReference>
<sequence length="517" mass="59241">MSSPTTTPKAPSTLPPDIYQTAILLQAEEASKKITNITSLPHNGQSFKNYFLASVLTLDRDTRAYLARITWKRLGIFFGKKGNLMSLNALKTWMKDLEEKFEANKYHTKALSMCLSPHWSNKEHKHLIQTLIPFAKTMFLKSKADQIEEVVLWVRLARNDRRHRLFDKKVNHILPTIFTISTFKQLSTFKFYIPHQVSRVPEGLLGWLIDQLPHLHTVVLHGQKRRPHDPDHDAVETLEGHDHDDDRDFHAGRFMDLGKALASRTQLKSLNLRSLATSNTNWLQLKWQGQVKELVIGFANSGLQNDHIPFAHIFHKTLVSLYLVDDLMEEEEQGNLEQVKDFKSLKFLTCCKAPIRYSSVSLFPNLECMTLSRSLSTIPTLKSQIHKGKSRGRVYWPMLKTINIFKNHPQARSKSKAFKFQKTKDHFTEKYSIELCLVDVKGCTPTSASSALHGEENVLPGWSYGLSEATDQDSYLYPYPRFSSLKLINHADLKTGRSEDYFSLKDGCGWGMPLESN</sequence>
<feature type="region of interest" description="Disordered" evidence="1">
    <location>
        <begin position="223"/>
        <end position="242"/>
    </location>
</feature>
<name>A0A9P6TDN3_9BASI</name>